<evidence type="ECO:0000256" key="2">
    <source>
        <dbReference type="ARBA" id="ARBA00022980"/>
    </source>
</evidence>
<dbReference type="CDD" id="cd00677">
    <property type="entry name" value="S15_NS1_EPRS_RNA-bind"/>
    <property type="match status" value="1"/>
</dbReference>
<dbReference type="InterPro" id="IPR005290">
    <property type="entry name" value="Ribosomal_uS15_bac-type"/>
</dbReference>
<dbReference type="InterPro" id="IPR009068">
    <property type="entry name" value="uS15_NS1_RNA-bd_sf"/>
</dbReference>
<dbReference type="SMART" id="SM01387">
    <property type="entry name" value="Ribosomal_S15"/>
    <property type="match status" value="1"/>
</dbReference>
<feature type="region of interest" description="Disordered" evidence="4">
    <location>
        <begin position="118"/>
        <end position="144"/>
    </location>
</feature>
<gene>
    <name evidence="5" type="primary">rpsO</name>
    <name evidence="5" type="ORF">SNAT2548_LOCUS28367</name>
</gene>
<proteinExistence type="inferred from homology"/>
<dbReference type="OrthoDB" id="441444at2759"/>
<protein>
    <submittedName>
        <fullName evidence="5">RpsO protein</fullName>
    </submittedName>
</protein>
<dbReference type="Gene3D" id="1.10.287.10">
    <property type="entry name" value="S15/NS1, RNA-binding"/>
    <property type="match status" value="1"/>
</dbReference>
<keyword evidence="3" id="KW-0687">Ribonucleoprotein</keyword>
<name>A0A812T1H1_9DINO</name>
<dbReference type="GO" id="GO:0003735">
    <property type="term" value="F:structural constituent of ribosome"/>
    <property type="evidence" value="ECO:0007669"/>
    <property type="project" value="InterPro"/>
</dbReference>
<dbReference type="PANTHER" id="PTHR23321">
    <property type="entry name" value="RIBOSOMAL PROTEIN S15, BACTERIAL AND ORGANELLAR"/>
    <property type="match status" value="1"/>
</dbReference>
<dbReference type="EMBL" id="CAJNDS010002514">
    <property type="protein sequence ID" value="CAE7506450.1"/>
    <property type="molecule type" value="Genomic_DNA"/>
</dbReference>
<evidence type="ECO:0000256" key="1">
    <source>
        <dbReference type="ARBA" id="ARBA00008434"/>
    </source>
</evidence>
<dbReference type="Proteomes" id="UP000604046">
    <property type="component" value="Unassembled WGS sequence"/>
</dbReference>
<sequence length="374" mass="42456">MGVLSRTMPRCRAAAAILLFLGAVVLVPASLTFISSGGSSIRSPAREALLTTPSLETQRFQHVAGSEPRGASTYSILACALVSAALARRAARPAQKSCIARRAEGESLMGGMLGAMKQDQDEEAEQMKEGQAESQRVPSRQEGDAMSQYFDKDIDEGDLEQYMKDYEASQDESLARLTRYDLYPSKQYILYLAKMNARKMWTRDGPDGRNIGCLEVQIAILTERIRNIVLHAREFKPDYVCRVKLTSLVSRRRKFLDKLATKNLDAYMKIREELKIRHVYRLDALIGRLGEYRYAVQNRPRAPGRKTLNRLKKAKRLMSNRLANYLRQGKEHKIIHRTKKKLNARRWVARAYDEAALMVADKPMTTYVDPLNLP</sequence>
<dbReference type="InterPro" id="IPR000589">
    <property type="entry name" value="Ribosomal_uS15"/>
</dbReference>
<evidence type="ECO:0000313" key="6">
    <source>
        <dbReference type="Proteomes" id="UP000604046"/>
    </source>
</evidence>
<dbReference type="GO" id="GO:0006412">
    <property type="term" value="P:translation"/>
    <property type="evidence" value="ECO:0007669"/>
    <property type="project" value="InterPro"/>
</dbReference>
<dbReference type="PANTHER" id="PTHR23321:SF26">
    <property type="entry name" value="SMALL RIBOSOMAL SUBUNIT PROTEIN US15M"/>
    <property type="match status" value="1"/>
</dbReference>
<dbReference type="SUPFAM" id="SSF47060">
    <property type="entry name" value="S15/NS1 RNA-binding domain"/>
    <property type="match status" value="1"/>
</dbReference>
<reference evidence="5" key="1">
    <citation type="submission" date="2021-02" db="EMBL/GenBank/DDBJ databases">
        <authorList>
            <person name="Dougan E. K."/>
            <person name="Rhodes N."/>
            <person name="Thang M."/>
            <person name="Chan C."/>
        </authorList>
    </citation>
    <scope>NUCLEOTIDE SEQUENCE</scope>
</reference>
<dbReference type="Pfam" id="PF00312">
    <property type="entry name" value="Ribosomal_S15"/>
    <property type="match status" value="1"/>
</dbReference>
<dbReference type="AlphaFoldDB" id="A0A812T1H1"/>
<accession>A0A812T1H1</accession>
<comment type="caution">
    <text evidence="5">The sequence shown here is derived from an EMBL/GenBank/DDBJ whole genome shotgun (WGS) entry which is preliminary data.</text>
</comment>
<dbReference type="GO" id="GO:0005737">
    <property type="term" value="C:cytoplasm"/>
    <property type="evidence" value="ECO:0007669"/>
    <property type="project" value="UniProtKB-ARBA"/>
</dbReference>
<dbReference type="GO" id="GO:0005840">
    <property type="term" value="C:ribosome"/>
    <property type="evidence" value="ECO:0007669"/>
    <property type="project" value="UniProtKB-KW"/>
</dbReference>
<evidence type="ECO:0000256" key="3">
    <source>
        <dbReference type="ARBA" id="ARBA00023274"/>
    </source>
</evidence>
<organism evidence="5 6">
    <name type="scientific">Symbiodinium natans</name>
    <dbReference type="NCBI Taxonomy" id="878477"/>
    <lineage>
        <taxon>Eukaryota</taxon>
        <taxon>Sar</taxon>
        <taxon>Alveolata</taxon>
        <taxon>Dinophyceae</taxon>
        <taxon>Suessiales</taxon>
        <taxon>Symbiodiniaceae</taxon>
        <taxon>Symbiodinium</taxon>
    </lineage>
</organism>
<evidence type="ECO:0000313" key="5">
    <source>
        <dbReference type="EMBL" id="CAE7506450.1"/>
    </source>
</evidence>
<keyword evidence="6" id="KW-1185">Reference proteome</keyword>
<dbReference type="GO" id="GO:1990904">
    <property type="term" value="C:ribonucleoprotein complex"/>
    <property type="evidence" value="ECO:0007669"/>
    <property type="project" value="UniProtKB-KW"/>
</dbReference>
<comment type="similarity">
    <text evidence="1">Belongs to the universal ribosomal protein uS15 family.</text>
</comment>
<keyword evidence="2" id="KW-0689">Ribosomal protein</keyword>
<evidence type="ECO:0000256" key="4">
    <source>
        <dbReference type="SAM" id="MobiDB-lite"/>
    </source>
</evidence>